<dbReference type="EMBL" id="JAAWVQ010036882">
    <property type="protein sequence ID" value="MBN3274119.1"/>
    <property type="molecule type" value="Genomic_DNA"/>
</dbReference>
<evidence type="ECO:0000313" key="1">
    <source>
        <dbReference type="EMBL" id="MBN3274119.1"/>
    </source>
</evidence>
<keyword evidence="2" id="KW-1185">Reference proteome</keyword>
<evidence type="ECO:0000313" key="2">
    <source>
        <dbReference type="Proteomes" id="UP001166093"/>
    </source>
</evidence>
<comment type="caution">
    <text evidence="1">The sequence shown here is derived from an EMBL/GenBank/DDBJ whole genome shotgun (WGS) entry which is preliminary data.</text>
</comment>
<dbReference type="Proteomes" id="UP001166093">
    <property type="component" value="Unassembled WGS sequence"/>
</dbReference>
<sequence length="209" mass="24418">METRPWEKTTLSENNTQKKETYEKKHLDIFLVQRSPDQKMKMGRLGERMTEYQLPYRNVLPVPIFMPSKVMTTLSENNTQKKETYEKKHLDIFLVQRSPDQKMKMGRLGERMTEYQLPYRNVLPVPIFMPSKVMSVAKDLTRAPTPAELKAIMEFEKALSKGVSVGRREISEITKEMPKVIQPIRMDFRASNLVAPRNVLPQFEAVLRS</sequence>
<name>A0ABS2XIJ9_POLSP</name>
<gene>
    <name evidence="1" type="primary">Tcap_0</name>
    <name evidence="1" type="ORF">GTO93_0011848</name>
</gene>
<protein>
    <submittedName>
        <fullName evidence="1">TELT protein</fullName>
    </submittedName>
</protein>
<dbReference type="PANTHER" id="PTHR15143:SF0">
    <property type="entry name" value="TELETHONIN"/>
    <property type="match status" value="1"/>
</dbReference>
<proteinExistence type="predicted"/>
<dbReference type="Gene3D" id="2.20.160.10">
    <property type="entry name" value="titin domain like"/>
    <property type="match status" value="2"/>
</dbReference>
<feature type="non-terminal residue" evidence="1">
    <location>
        <position position="1"/>
    </location>
</feature>
<dbReference type="InterPro" id="IPR023111">
    <property type="entry name" value="Titin-like_dom_sf"/>
</dbReference>
<accession>A0ABS2XIJ9</accession>
<dbReference type="PANTHER" id="PTHR15143">
    <property type="entry name" value="TELETHONIN"/>
    <property type="match status" value="1"/>
</dbReference>
<dbReference type="Pfam" id="PF09470">
    <property type="entry name" value="Telethonin"/>
    <property type="match status" value="2"/>
</dbReference>
<reference evidence="1" key="1">
    <citation type="journal article" date="2021" name="Cell">
        <title>Tracing the genetic footprints of vertebrate landing in non-teleost ray-finned fishes.</title>
        <authorList>
            <person name="Bi X."/>
            <person name="Wang K."/>
            <person name="Yang L."/>
            <person name="Pan H."/>
            <person name="Jiang H."/>
            <person name="Wei Q."/>
            <person name="Fang M."/>
            <person name="Yu H."/>
            <person name="Zhu C."/>
            <person name="Cai Y."/>
            <person name="He Y."/>
            <person name="Gan X."/>
            <person name="Zeng H."/>
            <person name="Yu D."/>
            <person name="Zhu Y."/>
            <person name="Jiang H."/>
            <person name="Qiu Q."/>
            <person name="Yang H."/>
            <person name="Zhang Y.E."/>
            <person name="Wang W."/>
            <person name="Zhu M."/>
            <person name="He S."/>
            <person name="Zhang G."/>
        </authorList>
    </citation>
    <scope>NUCLEOTIDE SEQUENCE</scope>
    <source>
        <strain evidence="1">Pddl_001</strain>
    </source>
</reference>
<dbReference type="InterPro" id="IPR015667">
    <property type="entry name" value="Telethonin"/>
</dbReference>
<feature type="non-terminal residue" evidence="1">
    <location>
        <position position="209"/>
    </location>
</feature>
<organism evidence="1 2">
    <name type="scientific">Polyodon spathula</name>
    <name type="common">North American paddlefish</name>
    <name type="synonym">Squalus spathula</name>
    <dbReference type="NCBI Taxonomy" id="7913"/>
    <lineage>
        <taxon>Eukaryota</taxon>
        <taxon>Metazoa</taxon>
        <taxon>Chordata</taxon>
        <taxon>Craniata</taxon>
        <taxon>Vertebrata</taxon>
        <taxon>Euteleostomi</taxon>
        <taxon>Actinopterygii</taxon>
        <taxon>Chondrostei</taxon>
        <taxon>Acipenseriformes</taxon>
        <taxon>Polyodontidae</taxon>
        <taxon>Polyodon</taxon>
    </lineage>
</organism>